<reference evidence="3 4" key="1">
    <citation type="submission" date="2013-02" db="EMBL/GenBank/DDBJ databases">
        <title>The complete genome sequence of Corynebacterium callunae DSM 20147.</title>
        <authorList>
            <person name="Ruckert C."/>
            <person name="Albersmeier A."/>
            <person name="Kalinowski J."/>
        </authorList>
    </citation>
    <scope>NUCLEOTIDE SEQUENCE [LARGE SCALE GENOMIC DNA]</scope>
    <source>
        <strain evidence="3 4">DSM 20147</strain>
    </source>
</reference>
<gene>
    <name evidence="3" type="ORF">H924_03320</name>
</gene>
<feature type="domain" description="Activator of Hsp90 ATPase homologue 1/2-like C-terminal" evidence="2">
    <location>
        <begin position="16"/>
        <end position="104"/>
    </location>
</feature>
<evidence type="ECO:0000259" key="2">
    <source>
        <dbReference type="Pfam" id="PF08327"/>
    </source>
</evidence>
<dbReference type="Gene3D" id="3.30.530.20">
    <property type="match status" value="1"/>
</dbReference>
<dbReference type="EMBL" id="CP004354">
    <property type="protein sequence ID" value="AGG66112.1"/>
    <property type="molecule type" value="Genomic_DNA"/>
</dbReference>
<protein>
    <recommendedName>
        <fullName evidence="2">Activator of Hsp90 ATPase homologue 1/2-like C-terminal domain-containing protein</fullName>
    </recommendedName>
</protein>
<accession>M1USK6</accession>
<dbReference type="PATRIC" id="fig|1121353.3.peg.685"/>
<dbReference type="Proteomes" id="UP000011760">
    <property type="component" value="Chromosome"/>
</dbReference>
<sequence length="115" mass="12695">MPSEFSTSTFGFIARPPADVYEAIANPEQLSRYFTTGGARGRLISGDTVTWDFADFPGAFPVQVVQATEAEKIELLWGEEGDLHTVTFEFAPIDEKTRTKLTITESLAGIWHQPA</sequence>
<keyword evidence="4" id="KW-1185">Reference proteome</keyword>
<proteinExistence type="inferred from homology"/>
<dbReference type="InterPro" id="IPR023393">
    <property type="entry name" value="START-like_dom_sf"/>
</dbReference>
<dbReference type="AlphaFoldDB" id="M1USK6"/>
<evidence type="ECO:0000313" key="3">
    <source>
        <dbReference type="EMBL" id="AGG66112.1"/>
    </source>
</evidence>
<dbReference type="Pfam" id="PF08327">
    <property type="entry name" value="AHSA1"/>
    <property type="match status" value="1"/>
</dbReference>
<dbReference type="SUPFAM" id="SSF55961">
    <property type="entry name" value="Bet v1-like"/>
    <property type="match status" value="1"/>
</dbReference>
<dbReference type="eggNOG" id="COG3832">
    <property type="taxonomic scope" value="Bacteria"/>
</dbReference>
<dbReference type="HOGENOM" id="CLU_2104863_0_0_11"/>
<dbReference type="InterPro" id="IPR013538">
    <property type="entry name" value="ASHA1/2-like_C"/>
</dbReference>
<dbReference type="STRING" id="1121353.H924_03320"/>
<organism evidence="3 4">
    <name type="scientific">Corynebacterium callunae DSM 20147</name>
    <dbReference type="NCBI Taxonomy" id="1121353"/>
    <lineage>
        <taxon>Bacteria</taxon>
        <taxon>Bacillati</taxon>
        <taxon>Actinomycetota</taxon>
        <taxon>Actinomycetes</taxon>
        <taxon>Mycobacteriales</taxon>
        <taxon>Corynebacteriaceae</taxon>
        <taxon>Corynebacterium</taxon>
    </lineage>
</organism>
<dbReference type="KEGG" id="ccn:H924_03320"/>
<evidence type="ECO:0000313" key="4">
    <source>
        <dbReference type="Proteomes" id="UP000011760"/>
    </source>
</evidence>
<evidence type="ECO:0000256" key="1">
    <source>
        <dbReference type="ARBA" id="ARBA00006817"/>
    </source>
</evidence>
<comment type="similarity">
    <text evidence="1">Belongs to the AHA1 family.</text>
</comment>
<name>M1USK6_9CORY</name>